<keyword evidence="2" id="KW-0560">Oxidoreductase</keyword>
<name>A0A2T3HNL2_9SPHI</name>
<accession>A0A2T3HNL2</accession>
<dbReference type="Pfam" id="PF19992">
    <property type="entry name" value="DUF6427"/>
    <property type="match status" value="1"/>
</dbReference>
<evidence type="ECO:0000256" key="1">
    <source>
        <dbReference type="SAM" id="Phobius"/>
    </source>
</evidence>
<feature type="transmembrane region" description="Helical" evidence="1">
    <location>
        <begin position="259"/>
        <end position="276"/>
    </location>
</feature>
<feature type="transmembrane region" description="Helical" evidence="1">
    <location>
        <begin position="12"/>
        <end position="32"/>
    </location>
</feature>
<dbReference type="GO" id="GO:0004497">
    <property type="term" value="F:monooxygenase activity"/>
    <property type="evidence" value="ECO:0007669"/>
    <property type="project" value="UniProtKB-KW"/>
</dbReference>
<keyword evidence="2" id="KW-0503">Monooxygenase</keyword>
<keyword evidence="1" id="KW-1133">Transmembrane helix</keyword>
<protein>
    <submittedName>
        <fullName evidence="2">Beta-carotene 15,15'-monooxygenase</fullName>
    </submittedName>
</protein>
<organism evidence="2 3">
    <name type="scientific">Pedobacter yulinensis</name>
    <dbReference type="NCBI Taxonomy" id="2126353"/>
    <lineage>
        <taxon>Bacteria</taxon>
        <taxon>Pseudomonadati</taxon>
        <taxon>Bacteroidota</taxon>
        <taxon>Sphingobacteriia</taxon>
        <taxon>Sphingobacteriales</taxon>
        <taxon>Sphingobacteriaceae</taxon>
        <taxon>Pedobacter</taxon>
    </lineage>
</organism>
<keyword evidence="1" id="KW-0812">Transmembrane</keyword>
<proteinExistence type="predicted"/>
<dbReference type="InterPro" id="IPR045625">
    <property type="entry name" value="DUF6427"/>
</dbReference>
<dbReference type="EMBL" id="PYLS01000004">
    <property type="protein sequence ID" value="PST84040.1"/>
    <property type="molecule type" value="Genomic_DNA"/>
</dbReference>
<dbReference type="AlphaFoldDB" id="A0A2T3HNL2"/>
<reference evidence="2 3" key="1">
    <citation type="submission" date="2018-03" db="EMBL/GenBank/DDBJ databases">
        <authorList>
            <person name="Keele B.F."/>
        </authorList>
    </citation>
    <scope>NUCLEOTIDE SEQUENCE [LARGE SCALE GENOMIC DNA]</scope>
    <source>
        <strain evidence="2 3">YL28-9</strain>
    </source>
</reference>
<sequence>MINQFRTLQPANLILLLVYAFFMRAALFVHMPEQLNFAFLEPFARLLIDIPIGQGLSPAGNVFFAALISIAQALWFNRVVNNHNLMGKPNYLPALLYLTAGSLFMPFMVLSPTMMCNFLLILMIDKFLKIGKSTQAIMPLFDVGMLVAVGTLIYFPFVSMLLMLWLGLLVYRSFNWREWVSGLLGFLTVFFFLGVFYYWNDNLEMFYRIWLPLTNKFPSVFQINYNDYIVLVPVIVIIVLGTLQLRENFFRSFISTRKAFQLLFCMFLIAMASFYLKPGVRLSHFLLCVPPGAVLLAYYFTNASKRWFYESLFILLVLSIQYFLFV</sequence>
<dbReference type="OrthoDB" id="1115611at2"/>
<dbReference type="Proteomes" id="UP000240912">
    <property type="component" value="Unassembled WGS sequence"/>
</dbReference>
<keyword evidence="1" id="KW-0472">Membrane</keyword>
<feature type="transmembrane region" description="Helical" evidence="1">
    <location>
        <begin position="307"/>
        <end position="325"/>
    </location>
</feature>
<evidence type="ECO:0000313" key="2">
    <source>
        <dbReference type="EMBL" id="PST84040.1"/>
    </source>
</evidence>
<comment type="caution">
    <text evidence="2">The sequence shown here is derived from an EMBL/GenBank/DDBJ whole genome shotgun (WGS) entry which is preliminary data.</text>
</comment>
<feature type="transmembrane region" description="Helical" evidence="1">
    <location>
        <begin position="179"/>
        <end position="199"/>
    </location>
</feature>
<feature type="transmembrane region" description="Helical" evidence="1">
    <location>
        <begin position="52"/>
        <end position="75"/>
    </location>
</feature>
<keyword evidence="3" id="KW-1185">Reference proteome</keyword>
<evidence type="ECO:0000313" key="3">
    <source>
        <dbReference type="Proteomes" id="UP000240912"/>
    </source>
</evidence>
<feature type="transmembrane region" description="Helical" evidence="1">
    <location>
        <begin position="228"/>
        <end position="247"/>
    </location>
</feature>
<feature type="transmembrane region" description="Helical" evidence="1">
    <location>
        <begin position="144"/>
        <end position="167"/>
    </location>
</feature>
<feature type="transmembrane region" description="Helical" evidence="1">
    <location>
        <begin position="282"/>
        <end position="300"/>
    </location>
</feature>
<gene>
    <name evidence="2" type="ORF">C7T94_04695</name>
</gene>
<feature type="transmembrane region" description="Helical" evidence="1">
    <location>
        <begin position="95"/>
        <end position="124"/>
    </location>
</feature>